<name>G1FRK1_PHYSO</name>
<evidence type="ECO:0000256" key="7">
    <source>
        <dbReference type="RuleBase" id="RU367124"/>
    </source>
</evidence>
<dbReference type="GO" id="GO:0005576">
    <property type="term" value="C:extracellular region"/>
    <property type="evidence" value="ECO:0007669"/>
    <property type="project" value="UniProtKB-SubCell"/>
</dbReference>
<accession>G1FRK1</accession>
<dbReference type="AlphaFoldDB" id="G1FRK1"/>
<dbReference type="InterPro" id="IPR031825">
    <property type="entry name" value="RXLR"/>
</dbReference>
<feature type="signal peptide" evidence="7">
    <location>
        <begin position="1"/>
        <end position="19"/>
    </location>
</feature>
<dbReference type="Pfam" id="PF16810">
    <property type="entry name" value="RXLR"/>
    <property type="match status" value="1"/>
</dbReference>
<evidence type="ECO:0000256" key="6">
    <source>
        <dbReference type="ARBA" id="ARBA00023026"/>
    </source>
</evidence>
<sequence length="404" mass="45074">MRFHYIALAAAIALAGAEGISTTPESKLAKPELPALPRRLNRIPTKRLLGAHKAADASEEDEERVGFFSSMNLGFIDDAIDNVQVKLLLDGLKKKETSVGNAYKALQADKVTDNLLASKEFKLLQQYVKMTHEKDPEEAIAKAMTINLGGDGFSKTISAAMKNPSTKEMATALEAAQLSRWLKLNLNPADVLKVQKLDKASDALFDSPQFKMWSRYLVSYNNKNPTKEVTVAGAFTKSYGEEGVLKLVTSLDDGPGAAKFRDEMVKGWLANPDHPANRFKIMKLDEAGDDLLSSPLLDMWVKYMKAYNKEYPFAKTTMIQTFTKSYGDDKLATMIEAATKVPKTEQFAKNLQTAQFKQWMVEKKTPDVVYKSVLKLDSDSSPNAVIWRKYKSAYNNEHSFSFKP</sequence>
<keyword evidence="5 7" id="KW-0732">Signal</keyword>
<proteinExistence type="inferred from homology"/>
<evidence type="ECO:0000256" key="4">
    <source>
        <dbReference type="ARBA" id="ARBA00022525"/>
    </source>
</evidence>
<comment type="subcellular location">
    <subcellularLocation>
        <location evidence="1">Host cell</location>
    </subcellularLocation>
    <subcellularLocation>
        <location evidence="2 7">Secreted</location>
    </subcellularLocation>
</comment>
<evidence type="ECO:0000256" key="3">
    <source>
        <dbReference type="ARBA" id="ARBA00010400"/>
    </source>
</evidence>
<evidence type="ECO:0000256" key="1">
    <source>
        <dbReference type="ARBA" id="ARBA00004340"/>
    </source>
</evidence>
<evidence type="ECO:0000256" key="5">
    <source>
        <dbReference type="ARBA" id="ARBA00022729"/>
    </source>
</evidence>
<keyword evidence="4 7" id="KW-0964">Secreted</keyword>
<protein>
    <recommendedName>
        <fullName evidence="7">RxLR effector protein</fullName>
    </recommendedName>
</protein>
<comment type="function">
    <text evidence="7">Effector that suppresses plant defense responses during pathogen infection.</text>
</comment>
<dbReference type="Pfam" id="PF22748">
    <property type="entry name" value="PexRD54_WY"/>
    <property type="match status" value="1"/>
</dbReference>
<keyword evidence="6" id="KW-0843">Virulence</keyword>
<evidence type="ECO:0000259" key="8">
    <source>
        <dbReference type="Pfam" id="PF22748"/>
    </source>
</evidence>
<comment type="domain">
    <text evidence="7">The RxLR-dEER motif acts to carry the protein into the host cell cytoplasm through binding to cell surface phosphatidylinositol-3-phosphate.</text>
</comment>
<gene>
    <name evidence="9" type="primary">Avh</name>
</gene>
<dbReference type="EMBL" id="JN253926">
    <property type="protein sequence ID" value="AEK80739.1"/>
    <property type="molecule type" value="Genomic_DNA"/>
</dbReference>
<evidence type="ECO:0000256" key="2">
    <source>
        <dbReference type="ARBA" id="ARBA00004613"/>
    </source>
</evidence>
<comment type="similarity">
    <text evidence="3 7">Belongs to the RxLR effector family.</text>
</comment>
<evidence type="ECO:0000313" key="9">
    <source>
        <dbReference type="EMBL" id="AEK80739.1"/>
    </source>
</evidence>
<dbReference type="VEuPathDB" id="FungiDB:PHYSODRAFT_505553"/>
<feature type="domain" description="RxLR effector PexRD54 WY" evidence="8">
    <location>
        <begin position="177"/>
        <end position="216"/>
    </location>
</feature>
<dbReference type="GO" id="GO:0043657">
    <property type="term" value="C:host cell"/>
    <property type="evidence" value="ECO:0007669"/>
    <property type="project" value="UniProtKB-SubCell"/>
</dbReference>
<dbReference type="VEuPathDB" id="FungiDB:PHYSODRAFT_286324"/>
<dbReference type="InterPro" id="IPR054463">
    <property type="entry name" value="PexRD54_WY"/>
</dbReference>
<feature type="chain" id="PRO_5045008618" description="RxLR effector protein" evidence="7">
    <location>
        <begin position="20"/>
        <end position="404"/>
    </location>
</feature>
<reference evidence="9" key="1">
    <citation type="journal article" date="2011" name="Plant Cell">
        <title>Transcriptional programming and functional interactions within the Phytophthora sojae RXLR effector repertoire.</title>
        <authorList>
            <person name="Wang Q."/>
            <person name="Han C."/>
            <person name="Ferreira A.O."/>
            <person name="Yu X."/>
            <person name="Ye W."/>
            <person name="Tripathy S."/>
            <person name="Kale S.D."/>
            <person name="Gu B."/>
            <person name="Sheng Y."/>
            <person name="Sui Y."/>
            <person name="Wang X."/>
            <person name="Zhang Z."/>
            <person name="Cheng B."/>
            <person name="Dong S."/>
            <person name="Shan W."/>
            <person name="Zheng X."/>
            <person name="Dou D."/>
            <person name="Tyler B.M."/>
            <person name="Wang Y."/>
        </authorList>
    </citation>
    <scope>NUCLEOTIDE SEQUENCE</scope>
    <source>
        <strain evidence="9">P7074</strain>
    </source>
</reference>
<organism evidence="9">
    <name type="scientific">Phytophthora sojae</name>
    <name type="common">Soybean stem and root rot agent</name>
    <name type="synonym">Phytophthora megasperma f. sp. glycines</name>
    <dbReference type="NCBI Taxonomy" id="67593"/>
    <lineage>
        <taxon>Eukaryota</taxon>
        <taxon>Sar</taxon>
        <taxon>Stramenopiles</taxon>
        <taxon>Oomycota</taxon>
        <taxon>Peronosporomycetes</taxon>
        <taxon>Peronosporales</taxon>
        <taxon>Peronosporaceae</taxon>
        <taxon>Phytophthora</taxon>
    </lineage>
</organism>